<name>A0AAE0TMH5_9PEZI</name>
<dbReference type="Proteomes" id="UP001274830">
    <property type="component" value="Unassembled WGS sequence"/>
</dbReference>
<dbReference type="EMBL" id="JAUTXT010000102">
    <property type="protein sequence ID" value="KAK3669184.1"/>
    <property type="molecule type" value="Genomic_DNA"/>
</dbReference>
<protein>
    <submittedName>
        <fullName evidence="1">Uncharacterized protein</fullName>
    </submittedName>
</protein>
<keyword evidence="2" id="KW-1185">Reference proteome</keyword>
<comment type="caution">
    <text evidence="1">The sequence shown here is derived from an EMBL/GenBank/DDBJ whole genome shotgun (WGS) entry which is preliminary data.</text>
</comment>
<organism evidence="1 2">
    <name type="scientific">Recurvomyces mirabilis</name>
    <dbReference type="NCBI Taxonomy" id="574656"/>
    <lineage>
        <taxon>Eukaryota</taxon>
        <taxon>Fungi</taxon>
        <taxon>Dikarya</taxon>
        <taxon>Ascomycota</taxon>
        <taxon>Pezizomycotina</taxon>
        <taxon>Dothideomycetes</taxon>
        <taxon>Dothideomycetidae</taxon>
        <taxon>Mycosphaerellales</taxon>
        <taxon>Teratosphaeriaceae</taxon>
        <taxon>Recurvomyces</taxon>
    </lineage>
</organism>
<proteinExistence type="predicted"/>
<evidence type="ECO:0000313" key="1">
    <source>
        <dbReference type="EMBL" id="KAK3669184.1"/>
    </source>
</evidence>
<gene>
    <name evidence="1" type="ORF">LTR78_010938</name>
</gene>
<dbReference type="AlphaFoldDB" id="A0AAE0TMH5"/>
<accession>A0AAE0TMH5</accession>
<reference evidence="1" key="1">
    <citation type="submission" date="2023-07" db="EMBL/GenBank/DDBJ databases">
        <title>Black Yeasts Isolated from many extreme environments.</title>
        <authorList>
            <person name="Coleine C."/>
            <person name="Stajich J.E."/>
            <person name="Selbmann L."/>
        </authorList>
    </citation>
    <scope>NUCLEOTIDE SEQUENCE</scope>
    <source>
        <strain evidence="1">CCFEE 5485</strain>
    </source>
</reference>
<sequence length="204" mass="23179">MADDHESVGSIDCEDEALSEKAQGLTEANAKTESRVLRLPLELRAMIYGYQVMEDAPVVITRVLKQPSLLFTRRQIRHGALPICYEGYHFTIQVVGCDATLYRDFWAHLQEVSAKKNAGRDQAIWKDIVVVKLVGQNNWQNLLNWAAMVYLKELPKIVWPLDDTKTAVLRLVMEIASRATLQDDLDGMLRSVIAVDSLAIWRRV</sequence>
<evidence type="ECO:0000313" key="2">
    <source>
        <dbReference type="Proteomes" id="UP001274830"/>
    </source>
</evidence>